<evidence type="ECO:0000313" key="13">
    <source>
        <dbReference type="RefSeq" id="XP_023162988.2"/>
    </source>
</evidence>
<evidence type="ECO:0000256" key="7">
    <source>
        <dbReference type="ARBA" id="ARBA00023170"/>
    </source>
</evidence>
<dbReference type="Proteomes" id="UP000504633">
    <property type="component" value="Unplaced"/>
</dbReference>
<keyword evidence="8" id="KW-0325">Glycoprotein</keyword>
<evidence type="ECO:0000259" key="11">
    <source>
        <dbReference type="Pfam" id="PF00060"/>
    </source>
</evidence>
<protein>
    <submittedName>
        <fullName evidence="13">Ionotropic receptor 21a</fullName>
    </submittedName>
</protein>
<dbReference type="GO" id="GO:0015276">
    <property type="term" value="F:ligand-gated monoatomic ion channel activity"/>
    <property type="evidence" value="ECO:0007669"/>
    <property type="project" value="InterPro"/>
</dbReference>
<feature type="transmembrane region" description="Helical" evidence="9">
    <location>
        <begin position="669"/>
        <end position="692"/>
    </location>
</feature>
<feature type="transmembrane region" description="Helical" evidence="9">
    <location>
        <begin position="394"/>
        <end position="413"/>
    </location>
</feature>
<keyword evidence="12" id="KW-1185">Reference proteome</keyword>
<dbReference type="GO" id="GO:0050907">
    <property type="term" value="P:detection of chemical stimulus involved in sensory perception"/>
    <property type="evidence" value="ECO:0007669"/>
    <property type="project" value="UniProtKB-ARBA"/>
</dbReference>
<feature type="chain" id="PRO_5027026277" evidence="10">
    <location>
        <begin position="18"/>
        <end position="828"/>
    </location>
</feature>
<dbReference type="OrthoDB" id="6500454at2759"/>
<evidence type="ECO:0000256" key="5">
    <source>
        <dbReference type="ARBA" id="ARBA00022989"/>
    </source>
</evidence>
<dbReference type="GeneID" id="111594078"/>
<dbReference type="PANTHER" id="PTHR42643">
    <property type="entry name" value="IONOTROPIC RECEPTOR 20A-RELATED"/>
    <property type="match status" value="1"/>
</dbReference>
<evidence type="ECO:0000256" key="10">
    <source>
        <dbReference type="SAM" id="SignalP"/>
    </source>
</evidence>
<dbReference type="CTD" id="33157"/>
<proteinExistence type="inferred from homology"/>
<reference evidence="13" key="1">
    <citation type="submission" date="2025-08" db="UniProtKB">
        <authorList>
            <consortium name="RefSeq"/>
        </authorList>
    </citation>
    <scope>IDENTIFICATION</scope>
    <source>
        <strain evidence="13">15085-1641.00</strain>
        <tissue evidence="13">Whole body</tissue>
    </source>
</reference>
<dbReference type="OMA" id="PPYIFRI"/>
<dbReference type="RefSeq" id="XP_023162988.2">
    <property type="nucleotide sequence ID" value="XM_023307220.2"/>
</dbReference>
<keyword evidence="5 9" id="KW-1133">Transmembrane helix</keyword>
<dbReference type="AlphaFoldDB" id="A0A6J1LI13"/>
<evidence type="ECO:0000256" key="8">
    <source>
        <dbReference type="ARBA" id="ARBA00023180"/>
    </source>
</evidence>
<comment type="subcellular location">
    <subcellularLocation>
        <location evidence="1">Cell membrane</location>
        <topology evidence="1">Multi-pass membrane protein</topology>
    </subcellularLocation>
</comment>
<dbReference type="KEGG" id="dhe:111594078"/>
<dbReference type="GO" id="GO:0005886">
    <property type="term" value="C:plasma membrane"/>
    <property type="evidence" value="ECO:0007669"/>
    <property type="project" value="UniProtKB-SubCell"/>
</dbReference>
<feature type="domain" description="Ionotropic glutamate receptor C-terminal" evidence="11">
    <location>
        <begin position="394"/>
        <end position="676"/>
    </location>
</feature>
<accession>A0A6J1LI13</accession>
<dbReference type="Pfam" id="PF00060">
    <property type="entry name" value="Lig_chan"/>
    <property type="match status" value="1"/>
</dbReference>
<keyword evidence="7 13" id="KW-0675">Receptor</keyword>
<keyword evidence="10" id="KW-0732">Signal</keyword>
<name>A0A6J1LI13_DROHY</name>
<organism evidence="12 13">
    <name type="scientific">Drosophila hydei</name>
    <name type="common">Fruit fly</name>
    <dbReference type="NCBI Taxonomy" id="7224"/>
    <lineage>
        <taxon>Eukaryota</taxon>
        <taxon>Metazoa</taxon>
        <taxon>Ecdysozoa</taxon>
        <taxon>Arthropoda</taxon>
        <taxon>Hexapoda</taxon>
        <taxon>Insecta</taxon>
        <taxon>Pterygota</taxon>
        <taxon>Neoptera</taxon>
        <taxon>Endopterygota</taxon>
        <taxon>Diptera</taxon>
        <taxon>Brachycera</taxon>
        <taxon>Muscomorpha</taxon>
        <taxon>Ephydroidea</taxon>
        <taxon>Drosophilidae</taxon>
        <taxon>Drosophila</taxon>
    </lineage>
</organism>
<dbReference type="InterPro" id="IPR052192">
    <property type="entry name" value="Insect_Ionotropic_Sensory_Rcpt"/>
</dbReference>
<evidence type="ECO:0000256" key="2">
    <source>
        <dbReference type="ARBA" id="ARBA00008685"/>
    </source>
</evidence>
<evidence type="ECO:0000256" key="6">
    <source>
        <dbReference type="ARBA" id="ARBA00023136"/>
    </source>
</evidence>
<dbReference type="SUPFAM" id="SSF53850">
    <property type="entry name" value="Periplasmic binding protein-like II"/>
    <property type="match status" value="1"/>
</dbReference>
<feature type="signal peptide" evidence="10">
    <location>
        <begin position="1"/>
        <end position="17"/>
    </location>
</feature>
<dbReference type="Gene3D" id="1.10.287.70">
    <property type="match status" value="1"/>
</dbReference>
<keyword evidence="3" id="KW-1003">Cell membrane</keyword>
<evidence type="ECO:0000256" key="3">
    <source>
        <dbReference type="ARBA" id="ARBA00022475"/>
    </source>
</evidence>
<evidence type="ECO:0000256" key="4">
    <source>
        <dbReference type="ARBA" id="ARBA00022692"/>
    </source>
</evidence>
<dbReference type="PANTHER" id="PTHR42643:SF24">
    <property type="entry name" value="IONOTROPIC RECEPTOR 60A"/>
    <property type="match status" value="1"/>
</dbReference>
<dbReference type="InterPro" id="IPR001320">
    <property type="entry name" value="Iontro_rcpt_C"/>
</dbReference>
<comment type="similarity">
    <text evidence="2">Belongs to the glutamate-gated ion channel (TC 1.A.10.1) family.</text>
</comment>
<dbReference type="Gene3D" id="3.40.190.10">
    <property type="entry name" value="Periplasmic binding protein-like II"/>
    <property type="match status" value="1"/>
</dbReference>
<evidence type="ECO:0000256" key="1">
    <source>
        <dbReference type="ARBA" id="ARBA00004651"/>
    </source>
</evidence>
<keyword evidence="6 9" id="KW-0472">Membrane</keyword>
<gene>
    <name evidence="13" type="primary">LOC111594078</name>
</gene>
<evidence type="ECO:0000256" key="9">
    <source>
        <dbReference type="SAM" id="Phobius"/>
    </source>
</evidence>
<sequence>MLLWSMCLLFLLAVSQGLDFEDSPRKCVSSRLIEKRRLNLQFDGNCDERRFKRRVDATFHGKPKPRAELLANKFLTSYNLEQTNSLVKLVNKIAKEYLAKCPPVIYYDSTVTRKNGHLLEKLFKTMPVTFYHGNIKDNYEPENPNFNSHIDNNCKSFILFLSEPVMARKILGPQTDSRVVVFSSSSQWKLRDFLSSESSSNIVNLLVIGESLMSTAEREQPFVLYTHKLYADGLGSNYGIVLTSWIRGALSRPHINLFPNKLKNGFAGHRFQISAANQPPYIFRIRSLDSSGMGQLRWDGIEMRLLSMIAKRLNFSLDITETPNVANSRSVVDTIQMQILQGTIDIGMSGIYLTEERMMKTDMSVGHSRDCAAFITLASKALPKYRAIMGPFQWPVWAALISVYLGGVFPIVFTDRLTLSHLLGNWGEIENMFWYVFGMFTNAFTFTGKYSWGNTEKTSTRLLIGAYWLFTIIITSCYTGSIIAFVTLPAFPDTVDSVKDLLGLFFRVCTLDNGGWESWFQNSTHEATSKLYKKMEFVTTLEEGIGNVTQSFFWNYAFLGSRARLEYLVQSNYSNENLSRRSALHLSEECFALFQIGFLFPLNSVYKRKIDSMIMMAQESGLMIKLGHEVSWAMQRSATGRLLQASTTSALREIIQEERQLTTADTEGMFLLMGIGYLLGAIALTSEIVGGITNKCRQILKRSRKSASSTWSSRHNSAVVRTTAEQLAHNLRKAARRHAAEDANQRMGFGMREFNLTRTTLRELYNSNRPEESESRQVDAAAVSWATINEVPNEVYESLDGLDQYIAQLELADEQKNDEAIDNDISKG</sequence>
<feature type="transmembrane region" description="Helical" evidence="9">
    <location>
        <begin position="464"/>
        <end position="491"/>
    </location>
</feature>
<evidence type="ECO:0000313" key="12">
    <source>
        <dbReference type="Proteomes" id="UP000504633"/>
    </source>
</evidence>
<keyword evidence="4 9" id="KW-0812">Transmembrane</keyword>